<dbReference type="AlphaFoldDB" id="A0AAX1N9F3"/>
<dbReference type="PROSITE" id="PS51257">
    <property type="entry name" value="PROKAR_LIPOPROTEIN"/>
    <property type="match status" value="1"/>
</dbReference>
<keyword evidence="4" id="KW-1185">Reference proteome</keyword>
<evidence type="ECO:0000313" key="3">
    <source>
        <dbReference type="EMBL" id="QWG02598.1"/>
    </source>
</evidence>
<organism evidence="3 4">
    <name type="scientific">Flammeovirga yaeyamensis</name>
    <dbReference type="NCBI Taxonomy" id="367791"/>
    <lineage>
        <taxon>Bacteria</taxon>
        <taxon>Pseudomonadati</taxon>
        <taxon>Bacteroidota</taxon>
        <taxon>Cytophagia</taxon>
        <taxon>Cytophagales</taxon>
        <taxon>Flammeovirgaceae</taxon>
        <taxon>Flammeovirga</taxon>
    </lineage>
</organism>
<evidence type="ECO:0000256" key="1">
    <source>
        <dbReference type="SAM" id="MobiDB-lite"/>
    </source>
</evidence>
<keyword evidence="2" id="KW-0732">Signal</keyword>
<evidence type="ECO:0000313" key="4">
    <source>
        <dbReference type="Proteomes" id="UP000678679"/>
    </source>
</evidence>
<name>A0AAX1N9F3_9BACT</name>
<dbReference type="RefSeq" id="WP_169664922.1">
    <property type="nucleotide sequence ID" value="NZ_CP076132.1"/>
</dbReference>
<reference evidence="3 4" key="1">
    <citation type="submission" date="2021-05" db="EMBL/GenBank/DDBJ databases">
        <title>Comparative genomic studies on the polysaccharide-degrading batcterial strains of the Flammeovirga genus.</title>
        <authorList>
            <person name="Zewei F."/>
            <person name="Zheng Z."/>
            <person name="Yu L."/>
            <person name="Ruyue G."/>
            <person name="Yanhong M."/>
            <person name="Yuanyuan C."/>
            <person name="Jingyan G."/>
            <person name="Wenjun H."/>
        </authorList>
    </citation>
    <scope>NUCLEOTIDE SEQUENCE [LARGE SCALE GENOMIC DNA]</scope>
    <source>
        <strain evidence="3 4">NBRC:100898</strain>
    </source>
</reference>
<dbReference type="KEGG" id="fya:KMW28_03210"/>
<gene>
    <name evidence="3" type="ORF">KMW28_03210</name>
</gene>
<feature type="chain" id="PRO_5043802336" evidence="2">
    <location>
        <begin position="22"/>
        <end position="52"/>
    </location>
</feature>
<dbReference type="Proteomes" id="UP000678679">
    <property type="component" value="Chromosome 1"/>
</dbReference>
<sequence>MKKLLFSAIFGMMFFASCSSSEEPQPEAGIPSNPIEVEPSNPIEITPDPHNN</sequence>
<dbReference type="EMBL" id="CP076132">
    <property type="protein sequence ID" value="QWG02598.1"/>
    <property type="molecule type" value="Genomic_DNA"/>
</dbReference>
<evidence type="ECO:0000256" key="2">
    <source>
        <dbReference type="SAM" id="SignalP"/>
    </source>
</evidence>
<accession>A0AAX1N9F3</accession>
<feature type="signal peptide" evidence="2">
    <location>
        <begin position="1"/>
        <end position="21"/>
    </location>
</feature>
<protein>
    <submittedName>
        <fullName evidence="3">Uncharacterized protein</fullName>
    </submittedName>
</protein>
<feature type="region of interest" description="Disordered" evidence="1">
    <location>
        <begin position="20"/>
        <end position="52"/>
    </location>
</feature>
<proteinExistence type="predicted"/>